<dbReference type="InterPro" id="IPR040052">
    <property type="entry name" value="RBM17"/>
</dbReference>
<dbReference type="PANTHER" id="PTHR13288">
    <property type="entry name" value="SPLICING FACTOR 45 SPF45"/>
    <property type="match status" value="1"/>
</dbReference>
<comment type="subcellular location">
    <subcellularLocation>
        <location evidence="1">Nucleus</location>
    </subcellularLocation>
</comment>
<evidence type="ECO:0000256" key="6">
    <source>
        <dbReference type="SAM" id="Phobius"/>
    </source>
</evidence>
<dbReference type="PIRSF" id="PIRSF031066">
    <property type="entry name" value="Splicing_factor_SPF45"/>
    <property type="match status" value="1"/>
</dbReference>
<organism evidence="8">
    <name type="scientific">Capitella teleta</name>
    <name type="common">Polychaete worm</name>
    <dbReference type="NCBI Taxonomy" id="283909"/>
    <lineage>
        <taxon>Eukaryota</taxon>
        <taxon>Metazoa</taxon>
        <taxon>Spiralia</taxon>
        <taxon>Lophotrochozoa</taxon>
        <taxon>Annelida</taxon>
        <taxon>Polychaeta</taxon>
        <taxon>Sedentaria</taxon>
        <taxon>Scolecida</taxon>
        <taxon>Capitellidae</taxon>
        <taxon>Capitella</taxon>
    </lineage>
</organism>
<evidence type="ECO:0000313" key="8">
    <source>
        <dbReference type="EMBL" id="ELT92746.1"/>
    </source>
</evidence>
<keyword evidence="5" id="KW-0539">Nucleus</keyword>
<dbReference type="FunFam" id="3.30.70.330:FF:000382">
    <property type="entry name" value="G-patch domain-containing protein"/>
    <property type="match status" value="1"/>
</dbReference>
<keyword evidence="10" id="KW-1185">Reference proteome</keyword>
<dbReference type="SMART" id="SM00443">
    <property type="entry name" value="G_patch"/>
    <property type="match status" value="1"/>
</dbReference>
<keyword evidence="6" id="KW-0472">Membrane</keyword>
<dbReference type="GO" id="GO:0003723">
    <property type="term" value="F:RNA binding"/>
    <property type="evidence" value="ECO:0007669"/>
    <property type="project" value="UniProtKB-KW"/>
</dbReference>
<dbReference type="InterPro" id="IPR034653">
    <property type="entry name" value="SPF45_RRM"/>
</dbReference>
<dbReference type="Gene3D" id="3.30.70.330">
    <property type="match status" value="1"/>
</dbReference>
<sequence>SQLLLLSSESVASKIMAKMGYRQGSGLGKSEQGMSTALQVEKTSKRGGKIIHEKDIPKGTYAVRIFTEMPRPEVSNANLLKNPSKVILLRNMVGPGEVDDDLEPETAEECAKYGKVIKCVIFEIPGVVEEEAVRIFLQFERMEAAIKGILMLFLYFLCSNSLLSAVVDLNGRFFGGRAVKAGFYNVDKFRQLDL</sequence>
<keyword evidence="2" id="KW-0507">mRNA processing</keyword>
<feature type="non-terminal residue" evidence="8">
    <location>
        <position position="1"/>
    </location>
</feature>
<dbReference type="Pfam" id="PF01585">
    <property type="entry name" value="G-patch"/>
    <property type="match status" value="1"/>
</dbReference>
<evidence type="ECO:0000313" key="9">
    <source>
        <dbReference type="EnsemblMetazoa" id="CapteP28435"/>
    </source>
</evidence>
<dbReference type="GO" id="GO:0000380">
    <property type="term" value="P:alternative mRNA splicing, via spliceosome"/>
    <property type="evidence" value="ECO:0007669"/>
    <property type="project" value="TreeGrafter"/>
</dbReference>
<dbReference type="OrthoDB" id="5411533at2759"/>
<protein>
    <recommendedName>
        <fullName evidence="7">G-patch domain-containing protein</fullName>
    </recommendedName>
</protein>
<keyword evidence="6" id="KW-1133">Transmembrane helix</keyword>
<reference evidence="10" key="1">
    <citation type="submission" date="2012-12" db="EMBL/GenBank/DDBJ databases">
        <authorList>
            <person name="Hellsten U."/>
            <person name="Grimwood J."/>
            <person name="Chapman J.A."/>
            <person name="Shapiro H."/>
            <person name="Aerts A."/>
            <person name="Otillar R.P."/>
            <person name="Terry A.Y."/>
            <person name="Boore J.L."/>
            <person name="Simakov O."/>
            <person name="Marletaz F."/>
            <person name="Cho S.-J."/>
            <person name="Edsinger-Gonzales E."/>
            <person name="Havlak P."/>
            <person name="Kuo D.-H."/>
            <person name="Larsson T."/>
            <person name="Lv J."/>
            <person name="Arendt D."/>
            <person name="Savage R."/>
            <person name="Osoegawa K."/>
            <person name="de Jong P."/>
            <person name="Lindberg D.R."/>
            <person name="Seaver E.C."/>
            <person name="Weisblat D.A."/>
            <person name="Putnam N.H."/>
            <person name="Grigoriev I.V."/>
            <person name="Rokhsar D.S."/>
        </authorList>
    </citation>
    <scope>NUCLEOTIDE SEQUENCE</scope>
    <source>
        <strain evidence="10">I ESC-2004</strain>
    </source>
</reference>
<keyword evidence="4" id="KW-0508">mRNA splicing</keyword>
<dbReference type="Proteomes" id="UP000014760">
    <property type="component" value="Unassembled WGS sequence"/>
</dbReference>
<evidence type="ECO:0000256" key="1">
    <source>
        <dbReference type="ARBA" id="ARBA00004123"/>
    </source>
</evidence>
<evidence type="ECO:0000256" key="4">
    <source>
        <dbReference type="ARBA" id="ARBA00023187"/>
    </source>
</evidence>
<keyword evidence="6" id="KW-0812">Transmembrane</keyword>
<evidence type="ECO:0000256" key="2">
    <source>
        <dbReference type="ARBA" id="ARBA00022664"/>
    </source>
</evidence>
<accession>R7TMG2</accession>
<dbReference type="InterPro" id="IPR000467">
    <property type="entry name" value="G_patch_dom"/>
</dbReference>
<dbReference type="EMBL" id="AMQN01030262">
    <property type="status" value="NOT_ANNOTATED_CDS"/>
    <property type="molecule type" value="Genomic_DNA"/>
</dbReference>
<dbReference type="CDD" id="cd12647">
    <property type="entry name" value="RRM_UHM_SPF45"/>
    <property type="match status" value="1"/>
</dbReference>
<feature type="non-terminal residue" evidence="8">
    <location>
        <position position="194"/>
    </location>
</feature>
<dbReference type="SUPFAM" id="SSF54928">
    <property type="entry name" value="RNA-binding domain, RBD"/>
    <property type="match status" value="1"/>
</dbReference>
<dbReference type="InterPro" id="IPR012677">
    <property type="entry name" value="Nucleotide-bd_a/b_plait_sf"/>
</dbReference>
<dbReference type="InterPro" id="IPR003954">
    <property type="entry name" value="RRM_euk-type"/>
</dbReference>
<dbReference type="OMA" id="CANEMDG"/>
<dbReference type="EnsemblMetazoa" id="CapteT28435">
    <property type="protein sequence ID" value="CapteP28435"/>
    <property type="gene ID" value="CapteG28435"/>
</dbReference>
<feature type="transmembrane region" description="Helical" evidence="6">
    <location>
        <begin position="144"/>
        <end position="167"/>
    </location>
</feature>
<dbReference type="PANTHER" id="PTHR13288:SF8">
    <property type="entry name" value="SPLICING FACTOR 45"/>
    <property type="match status" value="1"/>
</dbReference>
<dbReference type="GO" id="GO:0071011">
    <property type="term" value="C:precatalytic spliceosome"/>
    <property type="evidence" value="ECO:0007669"/>
    <property type="project" value="TreeGrafter"/>
</dbReference>
<dbReference type="AlphaFoldDB" id="R7TMG2"/>
<dbReference type="GO" id="GO:0045292">
    <property type="term" value="P:mRNA cis splicing, via spliceosome"/>
    <property type="evidence" value="ECO:0007669"/>
    <property type="project" value="InterPro"/>
</dbReference>
<dbReference type="STRING" id="283909.R7TMG2"/>
<dbReference type="InterPro" id="IPR035979">
    <property type="entry name" value="RBD_domain_sf"/>
</dbReference>
<reference evidence="9" key="3">
    <citation type="submission" date="2015-06" db="UniProtKB">
        <authorList>
            <consortium name="EnsemblMetazoa"/>
        </authorList>
    </citation>
    <scope>IDENTIFICATION</scope>
</reference>
<dbReference type="HOGENOM" id="CLU_100459_0_0_1"/>
<evidence type="ECO:0000259" key="7">
    <source>
        <dbReference type="PROSITE" id="PS50174"/>
    </source>
</evidence>
<proteinExistence type="predicted"/>
<name>R7TMG2_CAPTE</name>
<dbReference type="EMBL" id="KB310006">
    <property type="protein sequence ID" value="ELT92746.1"/>
    <property type="molecule type" value="Genomic_DNA"/>
</dbReference>
<gene>
    <name evidence="8" type="ORF">CAPTEDRAFT_28435</name>
</gene>
<dbReference type="SMART" id="SM00361">
    <property type="entry name" value="RRM_1"/>
    <property type="match status" value="1"/>
</dbReference>
<reference evidence="8 10" key="2">
    <citation type="journal article" date="2013" name="Nature">
        <title>Insights into bilaterian evolution from three spiralian genomes.</title>
        <authorList>
            <person name="Simakov O."/>
            <person name="Marletaz F."/>
            <person name="Cho S.J."/>
            <person name="Edsinger-Gonzales E."/>
            <person name="Havlak P."/>
            <person name="Hellsten U."/>
            <person name="Kuo D.H."/>
            <person name="Larsson T."/>
            <person name="Lv J."/>
            <person name="Arendt D."/>
            <person name="Savage R."/>
            <person name="Osoegawa K."/>
            <person name="de Jong P."/>
            <person name="Grimwood J."/>
            <person name="Chapman J.A."/>
            <person name="Shapiro H."/>
            <person name="Aerts A."/>
            <person name="Otillar R.P."/>
            <person name="Terry A.Y."/>
            <person name="Boore J.L."/>
            <person name="Grigoriev I.V."/>
            <person name="Lindberg D.R."/>
            <person name="Seaver E.C."/>
            <person name="Weisblat D.A."/>
            <person name="Putnam N.H."/>
            <person name="Rokhsar D.S."/>
        </authorList>
    </citation>
    <scope>NUCLEOTIDE SEQUENCE</scope>
    <source>
        <strain evidence="8 10">I ESC-2004</strain>
    </source>
</reference>
<evidence type="ECO:0000313" key="10">
    <source>
        <dbReference type="Proteomes" id="UP000014760"/>
    </source>
</evidence>
<keyword evidence="3" id="KW-0694">RNA-binding</keyword>
<evidence type="ECO:0000256" key="5">
    <source>
        <dbReference type="ARBA" id="ARBA00023242"/>
    </source>
</evidence>
<dbReference type="PROSITE" id="PS50174">
    <property type="entry name" value="G_PATCH"/>
    <property type="match status" value="1"/>
</dbReference>
<evidence type="ECO:0000256" key="3">
    <source>
        <dbReference type="ARBA" id="ARBA00022884"/>
    </source>
</evidence>
<feature type="domain" description="G-patch" evidence="7">
    <location>
        <begin position="8"/>
        <end position="48"/>
    </location>
</feature>